<keyword evidence="1" id="KW-0408">Iron</keyword>
<organism evidence="3 4">
    <name type="scientific">Acidihalobacter ferrooxydans</name>
    <dbReference type="NCBI Taxonomy" id="1765967"/>
    <lineage>
        <taxon>Bacteria</taxon>
        <taxon>Pseudomonadati</taxon>
        <taxon>Pseudomonadota</taxon>
        <taxon>Gammaproteobacteria</taxon>
        <taxon>Chromatiales</taxon>
        <taxon>Ectothiorhodospiraceae</taxon>
        <taxon>Acidihalobacter</taxon>
    </lineage>
</organism>
<dbReference type="STRING" id="1765967.BW247_11910"/>
<dbReference type="GO" id="GO:0046914">
    <property type="term" value="F:transition metal ion binding"/>
    <property type="evidence" value="ECO:0007669"/>
    <property type="project" value="InterPro"/>
</dbReference>
<dbReference type="InterPro" id="IPR053184">
    <property type="entry name" value="FeoA-like"/>
</dbReference>
<dbReference type="EMBL" id="CP019434">
    <property type="protein sequence ID" value="APZ43709.1"/>
    <property type="molecule type" value="Genomic_DNA"/>
</dbReference>
<evidence type="ECO:0000256" key="1">
    <source>
        <dbReference type="ARBA" id="ARBA00023004"/>
    </source>
</evidence>
<dbReference type="SMART" id="SM00899">
    <property type="entry name" value="FeoA"/>
    <property type="match status" value="1"/>
</dbReference>
<dbReference type="SUPFAM" id="SSF50037">
    <property type="entry name" value="C-terminal domain of transcriptional repressors"/>
    <property type="match status" value="1"/>
</dbReference>
<evidence type="ECO:0000313" key="3">
    <source>
        <dbReference type="EMBL" id="APZ43709.1"/>
    </source>
</evidence>
<dbReference type="Gene3D" id="2.30.30.90">
    <property type="match status" value="1"/>
</dbReference>
<proteinExistence type="predicted"/>
<protein>
    <recommendedName>
        <fullName evidence="2">Ferrous iron transporter FeoA-like domain-containing protein</fullName>
    </recommendedName>
</protein>
<dbReference type="PANTHER" id="PTHR43151:SF1">
    <property type="entry name" value="SSR2333 PROTEIN"/>
    <property type="match status" value="1"/>
</dbReference>
<dbReference type="InterPro" id="IPR008988">
    <property type="entry name" value="Transcriptional_repressor_C"/>
</dbReference>
<sequence length="81" mass="8603">MPERQMAAFPLALAAPGERVRIVALTGGPGMAKRLDAMGLHPGCEFDVLQTEGASGMLIRMASTRLAVGTGMLHRIRVCKL</sequence>
<dbReference type="PANTHER" id="PTHR43151">
    <property type="entry name" value="FEOA FAMILY PROTEIN"/>
    <property type="match status" value="1"/>
</dbReference>
<dbReference type="Pfam" id="PF04023">
    <property type="entry name" value="FeoA"/>
    <property type="match status" value="1"/>
</dbReference>
<keyword evidence="4" id="KW-1185">Reference proteome</keyword>
<evidence type="ECO:0000259" key="2">
    <source>
        <dbReference type="SMART" id="SM00899"/>
    </source>
</evidence>
<dbReference type="InterPro" id="IPR007167">
    <property type="entry name" value="Fe-transptr_FeoA-like"/>
</dbReference>
<gene>
    <name evidence="3" type="ORF">BW247_11910</name>
</gene>
<accession>A0A1P8UIP2</accession>
<feature type="domain" description="Ferrous iron transporter FeoA-like" evidence="2">
    <location>
        <begin position="9"/>
        <end position="80"/>
    </location>
</feature>
<dbReference type="Proteomes" id="UP000243807">
    <property type="component" value="Chromosome"/>
</dbReference>
<dbReference type="KEGG" id="afy:BW247_11910"/>
<dbReference type="AlphaFoldDB" id="A0A1P8UIP2"/>
<name>A0A1P8UIP2_9GAMM</name>
<dbReference type="InterPro" id="IPR038157">
    <property type="entry name" value="FeoA_core_dom"/>
</dbReference>
<evidence type="ECO:0000313" key="4">
    <source>
        <dbReference type="Proteomes" id="UP000243807"/>
    </source>
</evidence>
<dbReference type="OrthoDB" id="5296943at2"/>
<reference evidence="3 4" key="1">
    <citation type="submission" date="2017-01" db="EMBL/GenBank/DDBJ databases">
        <title>Draft sequence of Acidihalobacter ferrooxidans strain DSM 14175 (strain V8).</title>
        <authorList>
            <person name="Khaleque H.N."/>
            <person name="Ramsay J.P."/>
            <person name="Murphy R.J.T."/>
            <person name="Kaksonen A.H."/>
            <person name="Boxall N.J."/>
            <person name="Watkin E.L.J."/>
        </authorList>
    </citation>
    <scope>NUCLEOTIDE SEQUENCE [LARGE SCALE GENOMIC DNA]</scope>
    <source>
        <strain evidence="3 4">V8</strain>
    </source>
</reference>